<proteinExistence type="predicted"/>
<accession>A0A0F9AXZ0</accession>
<reference evidence="1" key="1">
    <citation type="journal article" date="2015" name="Nature">
        <title>Complex archaea that bridge the gap between prokaryotes and eukaryotes.</title>
        <authorList>
            <person name="Spang A."/>
            <person name="Saw J.H."/>
            <person name="Jorgensen S.L."/>
            <person name="Zaremba-Niedzwiedzka K."/>
            <person name="Martijn J."/>
            <person name="Lind A.E."/>
            <person name="van Eijk R."/>
            <person name="Schleper C."/>
            <person name="Guy L."/>
            <person name="Ettema T.J."/>
        </authorList>
    </citation>
    <scope>NUCLEOTIDE SEQUENCE</scope>
</reference>
<dbReference type="AlphaFoldDB" id="A0A0F9AXZ0"/>
<comment type="caution">
    <text evidence="1">The sequence shown here is derived from an EMBL/GenBank/DDBJ whole genome shotgun (WGS) entry which is preliminary data.</text>
</comment>
<gene>
    <name evidence="1" type="ORF">LCGC14_2795420</name>
</gene>
<protein>
    <submittedName>
        <fullName evidence="1">Uncharacterized protein</fullName>
    </submittedName>
</protein>
<feature type="non-terminal residue" evidence="1">
    <location>
        <position position="234"/>
    </location>
</feature>
<evidence type="ECO:0000313" key="1">
    <source>
        <dbReference type="EMBL" id="KKK83234.1"/>
    </source>
</evidence>
<dbReference type="EMBL" id="LAZR01052318">
    <property type="protein sequence ID" value="KKK83234.1"/>
    <property type="molecule type" value="Genomic_DNA"/>
</dbReference>
<name>A0A0F9AXZ0_9ZZZZ</name>
<organism evidence="1">
    <name type="scientific">marine sediment metagenome</name>
    <dbReference type="NCBI Taxonomy" id="412755"/>
    <lineage>
        <taxon>unclassified sequences</taxon>
        <taxon>metagenomes</taxon>
        <taxon>ecological metagenomes</taxon>
    </lineage>
</organism>
<sequence length="234" mass="24293">MTLETTTTRVQYNGDDSTVSFPVTFVFWNLDDPQATLADSDGVETTWVRGTHYTMVGGNGSTGTLTVITSPTDYTPATGETLTIRSLLANTQPSPFPLGGPFPTPVLEQQLDQIVRQVQQLSEVVSRAIVLKISSAESDITLADLAGNAAKFAQVNTAEDGLGYATVTSLGIITDPVPVANGGTGSITAATALTALAAAGTGIVNTFTKTQLWTKGGDLTSASPLVLGTDGNYF</sequence>